<dbReference type="Gene3D" id="1.10.10.2840">
    <property type="entry name" value="PucR C-terminal helix-turn-helix domain"/>
    <property type="match status" value="1"/>
</dbReference>
<dbReference type="Pfam" id="PF17853">
    <property type="entry name" value="GGDEF_2"/>
    <property type="match status" value="1"/>
</dbReference>
<protein>
    <submittedName>
        <fullName evidence="5">PucR C-terminal helix-turn-helix domain-containing protein</fullName>
    </submittedName>
</protein>
<sequence length="458" mass="47624">MSRPTVGVSRPTVGVSRPGELAAARPRLAVAAGPPLAAFAQWLTELAFAGAGWPELLAALAERTGAACRLVAETGELLAASDGADGPRCAAAPDDVRRALVAQDARRPVPGGRAGGAGVPGGVPTPVRCADGWTGRAVAVGTGSRRLGALLLAEPVTAGQLAFAGAAPTALLIEAVRHESPPPAVRDAATVLRALRDGLGDPAGSPPGPTEAEAGLLRSGETGPSPAGGTGLLRAGEAELLRAGAAHGWRLDQPHAVAGIAYTGAQQRRWASALSWLDRPVLAEGRRAWTLLHGDVEREVTRLRVRLDQIVGGGQVRVVAGSLVTGPARTAVSFRDADRLLRLLLRSSDERPELPFGQAGLAQVLLAVPDERLRWFVHRHLGPIAHRDDLLRTLDCWLATGGSRQAVSERLHLHRNSVGYRVGLIKRLLGVDPLDPQTVAVLRTALAARELLAASEAG</sequence>
<evidence type="ECO:0000313" key="6">
    <source>
        <dbReference type="Proteomes" id="UP000198797"/>
    </source>
</evidence>
<dbReference type="PANTHER" id="PTHR33744:SF1">
    <property type="entry name" value="DNA-BINDING TRANSCRIPTIONAL ACTIVATOR ADER"/>
    <property type="match status" value="1"/>
</dbReference>
<keyword evidence="6" id="KW-1185">Reference proteome</keyword>
<dbReference type="InterPro" id="IPR042070">
    <property type="entry name" value="PucR_C-HTH_sf"/>
</dbReference>
<evidence type="ECO:0000256" key="1">
    <source>
        <dbReference type="ARBA" id="ARBA00006754"/>
    </source>
</evidence>
<dbReference type="InterPro" id="IPR025736">
    <property type="entry name" value="PucR_C-HTH_dom"/>
</dbReference>
<comment type="similarity">
    <text evidence="1">Belongs to the CdaR family.</text>
</comment>
<dbReference type="Proteomes" id="UP000198797">
    <property type="component" value="Unassembled WGS sequence"/>
</dbReference>
<evidence type="ECO:0000259" key="3">
    <source>
        <dbReference type="Pfam" id="PF13556"/>
    </source>
</evidence>
<dbReference type="InterPro" id="IPR051448">
    <property type="entry name" value="CdaR-like_regulators"/>
</dbReference>
<accession>A0A1C4XF18</accession>
<feature type="domain" description="CdaR GGDEF-like" evidence="4">
    <location>
        <begin position="236"/>
        <end position="343"/>
    </location>
</feature>
<dbReference type="OrthoDB" id="3190266at2"/>
<evidence type="ECO:0000313" key="5">
    <source>
        <dbReference type="EMBL" id="SCF07100.1"/>
    </source>
</evidence>
<dbReference type="STRING" id="121616.GA0070216_104339"/>
<name>A0A1C4XF18_9ACTN</name>
<feature type="region of interest" description="Disordered" evidence="2">
    <location>
        <begin position="197"/>
        <end position="232"/>
    </location>
</feature>
<feature type="domain" description="PucR C-terminal helix-turn-helix" evidence="3">
    <location>
        <begin position="390"/>
        <end position="448"/>
    </location>
</feature>
<organism evidence="5 6">
    <name type="scientific">Micromonospora matsumotoense</name>
    <dbReference type="NCBI Taxonomy" id="121616"/>
    <lineage>
        <taxon>Bacteria</taxon>
        <taxon>Bacillati</taxon>
        <taxon>Actinomycetota</taxon>
        <taxon>Actinomycetes</taxon>
        <taxon>Micromonosporales</taxon>
        <taxon>Micromonosporaceae</taxon>
        <taxon>Micromonospora</taxon>
    </lineage>
</organism>
<dbReference type="InterPro" id="IPR041522">
    <property type="entry name" value="CdaR_GGDEF"/>
</dbReference>
<dbReference type="PANTHER" id="PTHR33744">
    <property type="entry name" value="CARBOHYDRATE DIACID REGULATOR"/>
    <property type="match status" value="1"/>
</dbReference>
<gene>
    <name evidence="5" type="ORF">GA0070216_104339</name>
</gene>
<dbReference type="AlphaFoldDB" id="A0A1C4XF18"/>
<evidence type="ECO:0000256" key="2">
    <source>
        <dbReference type="SAM" id="MobiDB-lite"/>
    </source>
</evidence>
<dbReference type="Pfam" id="PF13556">
    <property type="entry name" value="HTH_30"/>
    <property type="match status" value="1"/>
</dbReference>
<evidence type="ECO:0000259" key="4">
    <source>
        <dbReference type="Pfam" id="PF17853"/>
    </source>
</evidence>
<proteinExistence type="inferred from homology"/>
<reference evidence="6" key="1">
    <citation type="submission" date="2016-06" db="EMBL/GenBank/DDBJ databases">
        <authorList>
            <person name="Varghese N."/>
            <person name="Submissions Spin"/>
        </authorList>
    </citation>
    <scope>NUCLEOTIDE SEQUENCE [LARGE SCALE GENOMIC DNA]</scope>
    <source>
        <strain evidence="6">DSM 44100</strain>
    </source>
</reference>
<dbReference type="EMBL" id="FMCU01000004">
    <property type="protein sequence ID" value="SCF07100.1"/>
    <property type="molecule type" value="Genomic_DNA"/>
</dbReference>